<evidence type="ECO:0000313" key="3">
    <source>
        <dbReference type="EMBL" id="MCY1721051.1"/>
    </source>
</evidence>
<evidence type="ECO:0000256" key="2">
    <source>
        <dbReference type="SAM" id="Phobius"/>
    </source>
</evidence>
<dbReference type="AlphaFoldDB" id="A0A9X3J709"/>
<comment type="caution">
    <text evidence="3">The sequence shown here is derived from an EMBL/GenBank/DDBJ whole genome shotgun (WGS) entry which is preliminary data.</text>
</comment>
<feature type="transmembrane region" description="Helical" evidence="2">
    <location>
        <begin position="6"/>
        <end position="26"/>
    </location>
</feature>
<evidence type="ECO:0000256" key="1">
    <source>
        <dbReference type="SAM" id="MobiDB-lite"/>
    </source>
</evidence>
<keyword evidence="2" id="KW-0472">Membrane</keyword>
<keyword evidence="2" id="KW-1133">Transmembrane helix</keyword>
<keyword evidence="4" id="KW-1185">Reference proteome</keyword>
<dbReference type="RefSeq" id="WP_343333385.1">
    <property type="nucleotide sequence ID" value="NZ_JAPOHD010000027.1"/>
</dbReference>
<accession>A0A9X3J709</accession>
<feature type="compositionally biased region" description="Low complexity" evidence="1">
    <location>
        <begin position="73"/>
        <end position="82"/>
    </location>
</feature>
<feature type="compositionally biased region" description="Basic and acidic residues" evidence="1">
    <location>
        <begin position="59"/>
        <end position="71"/>
    </location>
</feature>
<keyword evidence="2" id="KW-0812">Transmembrane</keyword>
<feature type="region of interest" description="Disordered" evidence="1">
    <location>
        <begin position="47"/>
        <end position="91"/>
    </location>
</feature>
<proteinExistence type="predicted"/>
<gene>
    <name evidence="3" type="ORF">OU798_11905</name>
</gene>
<dbReference type="Proteomes" id="UP001145087">
    <property type="component" value="Unassembled WGS sequence"/>
</dbReference>
<protein>
    <submittedName>
        <fullName evidence="3">DUF4834 family protein</fullName>
    </submittedName>
</protein>
<reference evidence="3" key="1">
    <citation type="submission" date="2022-11" db="EMBL/GenBank/DDBJ databases">
        <title>Marilongibacter aestuarii gen. nov., sp. nov., isolated from tidal flat sediment.</title>
        <authorList>
            <person name="Jiayan W."/>
        </authorList>
    </citation>
    <scope>NUCLEOTIDE SEQUENCE</scope>
    <source>
        <strain evidence="3">Z1-6</strain>
    </source>
</reference>
<dbReference type="InterPro" id="IPR032272">
    <property type="entry name" value="DUF4834"/>
</dbReference>
<evidence type="ECO:0000313" key="4">
    <source>
        <dbReference type="Proteomes" id="UP001145087"/>
    </source>
</evidence>
<dbReference type="Pfam" id="PF16118">
    <property type="entry name" value="DUF4834"/>
    <property type="match status" value="1"/>
</dbReference>
<sequence length="91" mass="10825">MTLFITLYIVGFLRTLVIIAIIYFGIKFISRYIMPLLIDKGIKNMQQKMQEQQRQQHPKRPEGEVTIEKNRKNNNSSSQNNEEYVDFEEVD</sequence>
<name>A0A9X3J709_9BACT</name>
<dbReference type="EMBL" id="JAPOHD010000027">
    <property type="protein sequence ID" value="MCY1721051.1"/>
    <property type="molecule type" value="Genomic_DNA"/>
</dbReference>
<organism evidence="3 4">
    <name type="scientific">Draconibacterium aestuarii</name>
    <dbReference type="NCBI Taxonomy" id="2998507"/>
    <lineage>
        <taxon>Bacteria</taxon>
        <taxon>Pseudomonadati</taxon>
        <taxon>Bacteroidota</taxon>
        <taxon>Bacteroidia</taxon>
        <taxon>Marinilabiliales</taxon>
        <taxon>Prolixibacteraceae</taxon>
        <taxon>Draconibacterium</taxon>
    </lineage>
</organism>